<dbReference type="Gene3D" id="3.20.20.370">
    <property type="entry name" value="Glycoside hydrolase/deacetylase"/>
    <property type="match status" value="1"/>
</dbReference>
<dbReference type="Pfam" id="PF09960">
    <property type="entry name" value="DUF2194"/>
    <property type="match status" value="2"/>
</dbReference>
<evidence type="ECO:0000313" key="2">
    <source>
        <dbReference type="Proteomes" id="UP001558534"/>
    </source>
</evidence>
<sequence length="606" mass="69114">MKWFWNNQKFIFVAVLLLFCGVILQITRSQMVLKMVDNEDVLEMKDLVVSANMNKEKTEDTNNPAYCIVYDESSVALKNNAEKTLEYMQKSTRSYDVTKEKVDYDRCPTIMLSTAYLKDLGTVEDIENYVSAGGRLFIMRVLEMDAHFDILYRKLGIVDFNDFVKTNGVHMVSNLLIGTTGRTYFEESLNDDSLAVSLNSDATIYMESTSKNPLLWKADYGQGTFMVFNGGLLFEKTSRGLIAGAVSLMEPDYVYPIFNTKVFFIDDFPSPIAKGRNDLIYKEYKKDLASFYQSVWWPNMLKSAASEDIRYTGAIIESYLDNVRPPFDNVEDKEFVYLISFGRELIQSGGEIGFHGYNHQSLTMDQTISSSFGYNAWESSEDMEKSIQELQNYTKQAFPSYKATTYVPPSNVLSEEGRQALINSWPELTTISSLYVEDITNRSYIQEFEVAEDGIIEMPRISSGYDRNTSDDWAIANTLTSIGVFSHFVHPDDVISTDRSGGSWAEMYNEFDRFMKDIHHTYPWLRAMNASEAAMAIASTLQTTSTIEKSNNIVKGSIENYMNEQHFILRTDKKIGRLDNCEVTKIDDGTYLIKALAAQFEVTLKE</sequence>
<dbReference type="Proteomes" id="UP001558534">
    <property type="component" value="Unassembled WGS sequence"/>
</dbReference>
<accession>A0ABV3VV30</accession>
<dbReference type="InterPro" id="IPR011330">
    <property type="entry name" value="Glyco_hydro/deAcase_b/a-brl"/>
</dbReference>
<proteinExistence type="predicted"/>
<dbReference type="InterPro" id="IPR018695">
    <property type="entry name" value="DUF2194"/>
</dbReference>
<comment type="caution">
    <text evidence="1">The sequence shown here is derived from an EMBL/GenBank/DDBJ whole genome shotgun (WGS) entry which is preliminary data.</text>
</comment>
<gene>
    <name evidence="1" type="ORF">AB1300_06360</name>
</gene>
<dbReference type="EMBL" id="JBFRHK010000003">
    <property type="protein sequence ID" value="MEX3744757.1"/>
    <property type="molecule type" value="Genomic_DNA"/>
</dbReference>
<dbReference type="RefSeq" id="WP_368635696.1">
    <property type="nucleotide sequence ID" value="NZ_JBFRHK010000003.1"/>
</dbReference>
<name>A0ABV3VV30_9BACI</name>
<evidence type="ECO:0000313" key="1">
    <source>
        <dbReference type="EMBL" id="MEX3744757.1"/>
    </source>
</evidence>
<reference evidence="1 2" key="1">
    <citation type="submission" date="2024-07" db="EMBL/GenBank/DDBJ databases">
        <title>Characterization of a bacterium isolated from hydrolysated instant sea cucumber by whole-genome sequencing and metabolomics.</title>
        <authorList>
            <person name="Luo X."/>
            <person name="Zhang Z."/>
            <person name="Zheng Z."/>
            <person name="Zhang W."/>
            <person name="Ming T."/>
            <person name="Jiao L."/>
            <person name="Su X."/>
            <person name="Kong F."/>
            <person name="Xu J."/>
        </authorList>
    </citation>
    <scope>NUCLEOTIDE SEQUENCE [LARGE SCALE GENOMIC DNA]</scope>
    <source>
        <strain evidence="1 2">XL-2024</strain>
    </source>
</reference>
<organism evidence="1 2">
    <name type="scientific">Lysinibacillus xylanilyticus</name>
    <dbReference type="NCBI Taxonomy" id="582475"/>
    <lineage>
        <taxon>Bacteria</taxon>
        <taxon>Bacillati</taxon>
        <taxon>Bacillota</taxon>
        <taxon>Bacilli</taxon>
        <taxon>Bacillales</taxon>
        <taxon>Bacillaceae</taxon>
        <taxon>Lysinibacillus</taxon>
    </lineage>
</organism>
<keyword evidence="2" id="KW-1185">Reference proteome</keyword>
<protein>
    <submittedName>
        <fullName evidence="1">DUF2194 domain-containing protein</fullName>
    </submittedName>
</protein>
<dbReference type="CDD" id="cd10924">
    <property type="entry name" value="CE4_COG4878"/>
    <property type="match status" value="1"/>
</dbReference>
<dbReference type="SUPFAM" id="SSF88713">
    <property type="entry name" value="Glycoside hydrolase/deacetylase"/>
    <property type="match status" value="1"/>
</dbReference>